<dbReference type="GeneID" id="68287789"/>
<dbReference type="InterPro" id="IPR002347">
    <property type="entry name" value="SDR_fam"/>
</dbReference>
<dbReference type="EMBL" id="BOLY01000001">
    <property type="protein sequence ID" value="GIZ38813.1"/>
    <property type="molecule type" value="Genomic_DNA"/>
</dbReference>
<evidence type="ECO:0000313" key="4">
    <source>
        <dbReference type="EMBL" id="GIZ38813.1"/>
    </source>
</evidence>
<dbReference type="PRINTS" id="PR00081">
    <property type="entry name" value="GDHRDH"/>
</dbReference>
<name>A0A9P3C9K5_9PEZI</name>
<dbReference type="RefSeq" id="XP_044653300.1">
    <property type="nucleotide sequence ID" value="XM_044797365.1"/>
</dbReference>
<comment type="similarity">
    <text evidence="1">Belongs to the short-chain dehydrogenases/reductases (SDR) family.</text>
</comment>
<dbReference type="FunFam" id="3.40.50.720:FF:000084">
    <property type="entry name" value="Short-chain dehydrogenase reductase"/>
    <property type="match status" value="1"/>
</dbReference>
<evidence type="ECO:0000256" key="3">
    <source>
        <dbReference type="ARBA" id="ARBA00023002"/>
    </source>
</evidence>
<evidence type="ECO:0000256" key="1">
    <source>
        <dbReference type="ARBA" id="ARBA00006484"/>
    </source>
</evidence>
<sequence length="265" mass="27804">MTKARVAHVGLALMPAWRKQVGESATGGASGIGFATAKRLLERGALVYLTDINEEALKQAASTLHDPARVCAHCLDVTKRNAVKAAIISAKERFGRLDAIGSIAGTGGRRLGHESIWETTSDEYDFNFDINVRGTFSILSEALAPGMIKEPGSSIVCVGSMFSLQGFEKGAVFAASKHAMTGLVKSAAKEVGKRGIRVNALLPGAIDTPMYRQHLNSGFPGPGPDAPLSRVGKAEEVAEVIVFLLSGEASFVTGSLYGVDGGQNC</sequence>
<dbReference type="PANTHER" id="PTHR24321">
    <property type="entry name" value="DEHYDROGENASES, SHORT CHAIN"/>
    <property type="match status" value="1"/>
</dbReference>
<dbReference type="GO" id="GO:0016491">
    <property type="term" value="F:oxidoreductase activity"/>
    <property type="evidence" value="ECO:0007669"/>
    <property type="project" value="UniProtKB-KW"/>
</dbReference>
<dbReference type="InterPro" id="IPR036291">
    <property type="entry name" value="NAD(P)-bd_dom_sf"/>
</dbReference>
<organism evidence="4 5">
    <name type="scientific">Cercospora kikuchii</name>
    <dbReference type="NCBI Taxonomy" id="84275"/>
    <lineage>
        <taxon>Eukaryota</taxon>
        <taxon>Fungi</taxon>
        <taxon>Dikarya</taxon>
        <taxon>Ascomycota</taxon>
        <taxon>Pezizomycotina</taxon>
        <taxon>Dothideomycetes</taxon>
        <taxon>Dothideomycetidae</taxon>
        <taxon>Mycosphaerellales</taxon>
        <taxon>Mycosphaerellaceae</taxon>
        <taxon>Cercospora</taxon>
    </lineage>
</organism>
<dbReference type="CDD" id="cd05233">
    <property type="entry name" value="SDR_c"/>
    <property type="match status" value="1"/>
</dbReference>
<evidence type="ECO:0000256" key="2">
    <source>
        <dbReference type="ARBA" id="ARBA00022857"/>
    </source>
</evidence>
<dbReference type="OrthoDB" id="1669814at2759"/>
<dbReference type="Proteomes" id="UP000825890">
    <property type="component" value="Unassembled WGS sequence"/>
</dbReference>
<dbReference type="Gene3D" id="3.40.50.720">
    <property type="entry name" value="NAD(P)-binding Rossmann-like Domain"/>
    <property type="match status" value="1"/>
</dbReference>
<protein>
    <recommendedName>
        <fullName evidence="6">Oxidoreductase</fullName>
    </recommendedName>
</protein>
<reference evidence="4 5" key="1">
    <citation type="submission" date="2021-01" db="EMBL/GenBank/DDBJ databases">
        <title>Cercospora kikuchii MAFF 305040 whole genome shotgun sequence.</title>
        <authorList>
            <person name="Kashiwa T."/>
            <person name="Suzuki T."/>
        </authorList>
    </citation>
    <scope>NUCLEOTIDE SEQUENCE [LARGE SCALE GENOMIC DNA]</scope>
    <source>
        <strain evidence="4 5">MAFF 305040</strain>
    </source>
</reference>
<accession>A0A9P3C9K5</accession>
<evidence type="ECO:0000313" key="5">
    <source>
        <dbReference type="Proteomes" id="UP000825890"/>
    </source>
</evidence>
<gene>
    <name evidence="4" type="ORF">CKM354_000221400</name>
</gene>
<dbReference type="AlphaFoldDB" id="A0A9P3C9K5"/>
<proteinExistence type="inferred from homology"/>
<keyword evidence="5" id="KW-1185">Reference proteome</keyword>
<dbReference type="SUPFAM" id="SSF51735">
    <property type="entry name" value="NAD(P)-binding Rossmann-fold domains"/>
    <property type="match status" value="1"/>
</dbReference>
<keyword evidence="3" id="KW-0560">Oxidoreductase</keyword>
<dbReference type="Pfam" id="PF13561">
    <property type="entry name" value="adh_short_C2"/>
    <property type="match status" value="1"/>
</dbReference>
<comment type="caution">
    <text evidence="4">The sequence shown here is derived from an EMBL/GenBank/DDBJ whole genome shotgun (WGS) entry which is preliminary data.</text>
</comment>
<evidence type="ECO:0008006" key="6">
    <source>
        <dbReference type="Google" id="ProtNLM"/>
    </source>
</evidence>
<keyword evidence="2" id="KW-0521">NADP</keyword>
<dbReference type="PANTHER" id="PTHR24321:SF8">
    <property type="entry name" value="ESTRADIOL 17-BETA-DEHYDROGENASE 8-RELATED"/>
    <property type="match status" value="1"/>
</dbReference>